<gene>
    <name evidence="2" type="ORF">POCTA_138.1.T1320092</name>
</gene>
<dbReference type="OMA" id="GCIAIKE"/>
<evidence type="ECO:0000313" key="2">
    <source>
        <dbReference type="EMBL" id="CAD8204314.1"/>
    </source>
</evidence>
<feature type="compositionally biased region" description="Basic and acidic residues" evidence="1">
    <location>
        <begin position="1"/>
        <end position="11"/>
    </location>
</feature>
<dbReference type="Proteomes" id="UP000683925">
    <property type="component" value="Unassembled WGS sequence"/>
</dbReference>
<accession>A0A8S1XXC1</accession>
<organism evidence="2 3">
    <name type="scientific">Paramecium octaurelia</name>
    <dbReference type="NCBI Taxonomy" id="43137"/>
    <lineage>
        <taxon>Eukaryota</taxon>
        <taxon>Sar</taxon>
        <taxon>Alveolata</taxon>
        <taxon>Ciliophora</taxon>
        <taxon>Intramacronucleata</taxon>
        <taxon>Oligohymenophorea</taxon>
        <taxon>Peniculida</taxon>
        <taxon>Parameciidae</taxon>
        <taxon>Paramecium</taxon>
    </lineage>
</organism>
<evidence type="ECO:0000256" key="1">
    <source>
        <dbReference type="SAM" id="MobiDB-lite"/>
    </source>
</evidence>
<name>A0A8S1XXC1_PAROT</name>
<feature type="compositionally biased region" description="Polar residues" evidence="1">
    <location>
        <begin position="13"/>
        <end position="26"/>
    </location>
</feature>
<dbReference type="OrthoDB" id="10386459at2759"/>
<keyword evidence="3" id="KW-1185">Reference proteome</keyword>
<proteinExistence type="predicted"/>
<protein>
    <submittedName>
        <fullName evidence="2">Uncharacterized protein</fullName>
    </submittedName>
</protein>
<sequence>MEENSRLREQGTNEENTQSKDQQITEQQRLIQDLNTRLDRMRGQMIIKSLEEYQDHLVEDGCIAIKEQKRD</sequence>
<feature type="region of interest" description="Disordered" evidence="1">
    <location>
        <begin position="1"/>
        <end position="26"/>
    </location>
</feature>
<comment type="caution">
    <text evidence="2">The sequence shown here is derived from an EMBL/GenBank/DDBJ whole genome shotgun (WGS) entry which is preliminary data.</text>
</comment>
<dbReference type="EMBL" id="CAJJDP010000133">
    <property type="protein sequence ID" value="CAD8204314.1"/>
    <property type="molecule type" value="Genomic_DNA"/>
</dbReference>
<dbReference type="AlphaFoldDB" id="A0A8S1XXC1"/>
<reference evidence="2" key="1">
    <citation type="submission" date="2021-01" db="EMBL/GenBank/DDBJ databases">
        <authorList>
            <consortium name="Genoscope - CEA"/>
            <person name="William W."/>
        </authorList>
    </citation>
    <scope>NUCLEOTIDE SEQUENCE</scope>
</reference>
<evidence type="ECO:0000313" key="3">
    <source>
        <dbReference type="Proteomes" id="UP000683925"/>
    </source>
</evidence>